<proteinExistence type="predicted"/>
<dbReference type="EMBL" id="JAFBCY010000003">
    <property type="protein sequence ID" value="MBM7852510.1"/>
    <property type="molecule type" value="Genomic_DNA"/>
</dbReference>
<protein>
    <submittedName>
        <fullName evidence="2">Uncharacterized protein</fullName>
    </submittedName>
</protein>
<dbReference type="Proteomes" id="UP001143400">
    <property type="component" value="Unassembled WGS sequence"/>
</dbReference>
<keyword evidence="1" id="KW-0812">Transmembrane</keyword>
<evidence type="ECO:0000256" key="1">
    <source>
        <dbReference type="SAM" id="Phobius"/>
    </source>
</evidence>
<dbReference type="Proteomes" id="UP000758856">
    <property type="component" value="Unassembled WGS sequence"/>
</dbReference>
<organism evidence="2 5">
    <name type="scientific">Methylopila capsulata</name>
    <dbReference type="NCBI Taxonomy" id="61654"/>
    <lineage>
        <taxon>Bacteria</taxon>
        <taxon>Pseudomonadati</taxon>
        <taxon>Pseudomonadota</taxon>
        <taxon>Alphaproteobacteria</taxon>
        <taxon>Hyphomicrobiales</taxon>
        <taxon>Methylopilaceae</taxon>
        <taxon>Methylopila</taxon>
    </lineage>
</organism>
<evidence type="ECO:0000313" key="2">
    <source>
        <dbReference type="EMBL" id="GLK56719.1"/>
    </source>
</evidence>
<dbReference type="EMBL" id="BSFF01000003">
    <property type="protein sequence ID" value="GLK56719.1"/>
    <property type="molecule type" value="Genomic_DNA"/>
</dbReference>
<keyword evidence="1" id="KW-1133">Transmembrane helix</keyword>
<evidence type="ECO:0000313" key="3">
    <source>
        <dbReference type="EMBL" id="MBM7852510.1"/>
    </source>
</evidence>
<accession>A0A9W6IW76</accession>
<reference evidence="3 4" key="2">
    <citation type="submission" date="2021-01" db="EMBL/GenBank/DDBJ databases">
        <title>Genomic Encyclopedia of Type Strains, Phase IV (KMG-IV): sequencing the most valuable type-strain genomes for metagenomic binning, comparative biology and taxonomic classification.</title>
        <authorList>
            <person name="Goeker M."/>
        </authorList>
    </citation>
    <scope>NUCLEOTIDE SEQUENCE [LARGE SCALE GENOMIC DNA]</scope>
    <source>
        <strain evidence="3 4">DSM 6130</strain>
    </source>
</reference>
<feature type="transmembrane region" description="Helical" evidence="1">
    <location>
        <begin position="31"/>
        <end position="50"/>
    </location>
</feature>
<evidence type="ECO:0000313" key="5">
    <source>
        <dbReference type="Proteomes" id="UP001143400"/>
    </source>
</evidence>
<gene>
    <name evidence="2" type="ORF">GCM10008170_27380</name>
    <name evidence="3" type="ORF">JOD31_002752</name>
</gene>
<comment type="caution">
    <text evidence="2">The sequence shown here is derived from an EMBL/GenBank/DDBJ whole genome shotgun (WGS) entry which is preliminary data.</text>
</comment>
<name>A0A9W6IW76_9HYPH</name>
<reference evidence="2" key="1">
    <citation type="journal article" date="2014" name="Int. J. Syst. Evol. Microbiol.">
        <title>Complete genome sequence of Corynebacterium casei LMG S-19264T (=DSM 44701T), isolated from a smear-ripened cheese.</title>
        <authorList>
            <consortium name="US DOE Joint Genome Institute (JGI-PGF)"/>
            <person name="Walter F."/>
            <person name="Albersmeier A."/>
            <person name="Kalinowski J."/>
            <person name="Ruckert C."/>
        </authorList>
    </citation>
    <scope>NUCLEOTIDE SEQUENCE</scope>
    <source>
        <strain evidence="2">VKM B-1606</strain>
    </source>
</reference>
<dbReference type="AlphaFoldDB" id="A0A9W6IW76"/>
<sequence length="115" mass="11929">MAYLTHSPYRAYPVFGRRDHAAENHRRIGRCLIAALGVSVAVFALSSGGVPADQISTVSKADRLVAAGVGPTSEVAASGVNVTVAVRHDDRVARVTTVSKGEVAGLNEGSPFASR</sequence>
<reference evidence="2" key="3">
    <citation type="submission" date="2023-01" db="EMBL/GenBank/DDBJ databases">
        <authorList>
            <person name="Sun Q."/>
            <person name="Evtushenko L."/>
        </authorList>
    </citation>
    <scope>NUCLEOTIDE SEQUENCE</scope>
    <source>
        <strain evidence="2">VKM B-1606</strain>
    </source>
</reference>
<keyword evidence="4" id="KW-1185">Reference proteome</keyword>
<evidence type="ECO:0000313" key="4">
    <source>
        <dbReference type="Proteomes" id="UP000758856"/>
    </source>
</evidence>
<keyword evidence="1" id="KW-0472">Membrane</keyword>
<dbReference type="RefSeq" id="WP_204950895.1">
    <property type="nucleotide sequence ID" value="NZ_BSFF01000003.1"/>
</dbReference>